<name>A0A8J8MDA8_9FIRM</name>
<dbReference type="PROSITE" id="PS00041">
    <property type="entry name" value="HTH_ARAC_FAMILY_1"/>
    <property type="match status" value="1"/>
</dbReference>
<dbReference type="InterPro" id="IPR037923">
    <property type="entry name" value="HTH-like"/>
</dbReference>
<dbReference type="Proteomes" id="UP000677305">
    <property type="component" value="Chromosome"/>
</dbReference>
<dbReference type="PRINTS" id="PR00032">
    <property type="entry name" value="HTHARAC"/>
</dbReference>
<gene>
    <name evidence="5" type="ORF">HYG85_19205</name>
</gene>
<keyword evidence="3" id="KW-0804">Transcription</keyword>
<dbReference type="InterPro" id="IPR003313">
    <property type="entry name" value="AraC-bd"/>
</dbReference>
<dbReference type="InterPro" id="IPR020449">
    <property type="entry name" value="Tscrpt_reg_AraC-type_HTH"/>
</dbReference>
<keyword evidence="2" id="KW-0238">DNA-binding</keyword>
<evidence type="ECO:0000256" key="1">
    <source>
        <dbReference type="ARBA" id="ARBA00023015"/>
    </source>
</evidence>
<keyword evidence="1" id="KW-0805">Transcription regulation</keyword>
<feature type="domain" description="HTH araC/xylS-type" evidence="4">
    <location>
        <begin position="183"/>
        <end position="281"/>
    </location>
</feature>
<evidence type="ECO:0000313" key="5">
    <source>
        <dbReference type="EMBL" id="QUH30929.1"/>
    </source>
</evidence>
<dbReference type="AlphaFoldDB" id="A0A8J8MDA8"/>
<dbReference type="Pfam" id="PF12833">
    <property type="entry name" value="HTH_18"/>
    <property type="match status" value="1"/>
</dbReference>
<dbReference type="Gene3D" id="1.10.10.60">
    <property type="entry name" value="Homeodomain-like"/>
    <property type="match status" value="2"/>
</dbReference>
<accession>A0A8J8MDA8</accession>
<proteinExistence type="predicted"/>
<protein>
    <submittedName>
        <fullName evidence="5">Helix-turn-helix transcriptional regulator</fullName>
    </submittedName>
</protein>
<dbReference type="InterPro" id="IPR018062">
    <property type="entry name" value="HTH_AraC-typ_CS"/>
</dbReference>
<dbReference type="SMART" id="SM00342">
    <property type="entry name" value="HTH_ARAC"/>
    <property type="match status" value="1"/>
</dbReference>
<dbReference type="SUPFAM" id="SSF46689">
    <property type="entry name" value="Homeodomain-like"/>
    <property type="match status" value="1"/>
</dbReference>
<keyword evidence="6" id="KW-1185">Reference proteome</keyword>
<dbReference type="EMBL" id="CP058561">
    <property type="protein sequence ID" value="QUH30929.1"/>
    <property type="molecule type" value="Genomic_DNA"/>
</dbReference>
<dbReference type="KEGG" id="vgu:HYG85_19205"/>
<dbReference type="Gene3D" id="2.60.120.10">
    <property type="entry name" value="Jelly Rolls"/>
    <property type="match status" value="1"/>
</dbReference>
<dbReference type="PROSITE" id="PS01124">
    <property type="entry name" value="HTH_ARAC_FAMILY_2"/>
    <property type="match status" value="1"/>
</dbReference>
<dbReference type="RefSeq" id="WP_212691037.1">
    <property type="nucleotide sequence ID" value="NZ_CP058561.1"/>
</dbReference>
<dbReference type="SUPFAM" id="SSF51215">
    <property type="entry name" value="Regulatory protein AraC"/>
    <property type="match status" value="1"/>
</dbReference>
<evidence type="ECO:0000256" key="3">
    <source>
        <dbReference type="ARBA" id="ARBA00023163"/>
    </source>
</evidence>
<dbReference type="GO" id="GO:0003700">
    <property type="term" value="F:DNA-binding transcription factor activity"/>
    <property type="evidence" value="ECO:0007669"/>
    <property type="project" value="InterPro"/>
</dbReference>
<dbReference type="GO" id="GO:0043565">
    <property type="term" value="F:sequence-specific DNA binding"/>
    <property type="evidence" value="ECO:0007669"/>
    <property type="project" value="InterPro"/>
</dbReference>
<dbReference type="PANTHER" id="PTHR43280:SF2">
    <property type="entry name" value="HTH-TYPE TRANSCRIPTIONAL REGULATOR EXSA"/>
    <property type="match status" value="1"/>
</dbReference>
<dbReference type="InterPro" id="IPR014710">
    <property type="entry name" value="RmlC-like_jellyroll"/>
</dbReference>
<reference evidence="5 6" key="1">
    <citation type="submission" date="2020-07" db="EMBL/GenBank/DDBJ databases">
        <title>Vallitalea guaymasensis genome.</title>
        <authorList>
            <person name="Postec A."/>
        </authorList>
    </citation>
    <scope>NUCLEOTIDE SEQUENCE [LARGE SCALE GENOMIC DNA]</scope>
    <source>
        <strain evidence="5 6">Ra1766G1</strain>
    </source>
</reference>
<evidence type="ECO:0000256" key="2">
    <source>
        <dbReference type="ARBA" id="ARBA00023125"/>
    </source>
</evidence>
<organism evidence="5 6">
    <name type="scientific">Vallitalea guaymasensis</name>
    <dbReference type="NCBI Taxonomy" id="1185412"/>
    <lineage>
        <taxon>Bacteria</taxon>
        <taxon>Bacillati</taxon>
        <taxon>Bacillota</taxon>
        <taxon>Clostridia</taxon>
        <taxon>Lachnospirales</taxon>
        <taxon>Vallitaleaceae</taxon>
        <taxon>Vallitalea</taxon>
    </lineage>
</organism>
<dbReference type="PANTHER" id="PTHR43280">
    <property type="entry name" value="ARAC-FAMILY TRANSCRIPTIONAL REGULATOR"/>
    <property type="match status" value="1"/>
</dbReference>
<dbReference type="Pfam" id="PF02311">
    <property type="entry name" value="AraC_binding"/>
    <property type="match status" value="1"/>
</dbReference>
<evidence type="ECO:0000313" key="6">
    <source>
        <dbReference type="Proteomes" id="UP000677305"/>
    </source>
</evidence>
<dbReference type="InterPro" id="IPR018060">
    <property type="entry name" value="HTH_AraC"/>
</dbReference>
<sequence length="292" mass="34157">MVNDIQTKIIELISDDTYRVKVINAGIYMFPSRYYYASHNHKDYEINYVTKGSCIMDIDNECIQLKEGDCIIINPRANHCFMVDIKGTCRITQLEISINVNQELAKNFSFLSSRENYHKIRNCSKINLLLEQISRDFRCLNEDHTMEALLNLTLAQLYIILSNCIDNKSESTYSKTNSNNKINKMLDYIKNNSDEDIIIEELSLRFGISSRYVRKYFSEKLGIKCSEYINMIRINKAKELLWETGYSITKISAITGFNSSQYFCKVFKKQVGISPVSYRNMWINNRKEEDNE</sequence>
<evidence type="ECO:0000259" key="4">
    <source>
        <dbReference type="PROSITE" id="PS01124"/>
    </source>
</evidence>
<dbReference type="InterPro" id="IPR009057">
    <property type="entry name" value="Homeodomain-like_sf"/>
</dbReference>